<accession>D7FXB3</accession>
<protein>
    <submittedName>
        <fullName evidence="2">Uncharacterized protein</fullName>
    </submittedName>
</protein>
<feature type="compositionally biased region" description="Basic and acidic residues" evidence="1">
    <location>
        <begin position="193"/>
        <end position="204"/>
    </location>
</feature>
<proteinExistence type="predicted"/>
<feature type="region of interest" description="Disordered" evidence="1">
    <location>
        <begin position="358"/>
        <end position="381"/>
    </location>
</feature>
<feature type="region of interest" description="Disordered" evidence="1">
    <location>
        <begin position="1"/>
        <end position="22"/>
    </location>
</feature>
<dbReference type="EMBL" id="FN648513">
    <property type="protein sequence ID" value="CBJ32250.1"/>
    <property type="molecule type" value="Genomic_DNA"/>
</dbReference>
<dbReference type="OrthoDB" id="159675at2759"/>
<sequence>MSARRARYKPGAAGGSAAVAATQPPSFSIPLTDTSKPVAFPANFQKHIALEFAMRYLCEPAGCEDTKGAATERYINGNREGRKNLPTHTNENHRPATATQPASSMGRASPHKVSVFVDAVSSAIGPAMMETTTGKDGAHRADTAGGAAATMPSPQSKAATTTARDRNAWRRQNGDLAMRNTETSRGLLTNNRNFEKRAQRERGHQHGRQANTGASGDGVSKRNPVALQQKGGVGGDVAGSDGGGGGTFDEQVPCDAVEFAQERRKMLDPPKVDMSAIATVQAAFARNFSFHKHGEKFTDISVRSSLKNIIMSEGPGRLIGLLSHYLYWIMLLPFVLAHKDRDDCVLLKNDYRLSMRKQKKEREKSKDYISTLHSARRAPGA</sequence>
<evidence type="ECO:0000256" key="1">
    <source>
        <dbReference type="SAM" id="MobiDB-lite"/>
    </source>
</evidence>
<evidence type="ECO:0000313" key="2">
    <source>
        <dbReference type="EMBL" id="CBJ32250.1"/>
    </source>
</evidence>
<dbReference type="InParanoid" id="D7FXB3"/>
<reference evidence="2 3" key="1">
    <citation type="journal article" date="2010" name="Nature">
        <title>The Ectocarpus genome and the independent evolution of multicellularity in brown algae.</title>
        <authorList>
            <person name="Cock J.M."/>
            <person name="Sterck L."/>
            <person name="Rouze P."/>
            <person name="Scornet D."/>
            <person name="Allen A.E."/>
            <person name="Amoutzias G."/>
            <person name="Anthouard V."/>
            <person name="Artiguenave F."/>
            <person name="Aury J.M."/>
            <person name="Badger J.H."/>
            <person name="Beszteri B."/>
            <person name="Billiau K."/>
            <person name="Bonnet E."/>
            <person name="Bothwell J.H."/>
            <person name="Bowler C."/>
            <person name="Boyen C."/>
            <person name="Brownlee C."/>
            <person name="Carrano C.J."/>
            <person name="Charrier B."/>
            <person name="Cho G.Y."/>
            <person name="Coelho S.M."/>
            <person name="Collen J."/>
            <person name="Corre E."/>
            <person name="Da Silva C."/>
            <person name="Delage L."/>
            <person name="Delaroque N."/>
            <person name="Dittami S.M."/>
            <person name="Doulbeau S."/>
            <person name="Elias M."/>
            <person name="Farnham G."/>
            <person name="Gachon C.M."/>
            <person name="Gschloessl B."/>
            <person name="Heesch S."/>
            <person name="Jabbari K."/>
            <person name="Jubin C."/>
            <person name="Kawai H."/>
            <person name="Kimura K."/>
            <person name="Kloareg B."/>
            <person name="Kupper F.C."/>
            <person name="Lang D."/>
            <person name="Le Bail A."/>
            <person name="Leblanc C."/>
            <person name="Lerouge P."/>
            <person name="Lohr M."/>
            <person name="Lopez P.J."/>
            <person name="Martens C."/>
            <person name="Maumus F."/>
            <person name="Michel G."/>
            <person name="Miranda-Saavedra D."/>
            <person name="Morales J."/>
            <person name="Moreau H."/>
            <person name="Motomura T."/>
            <person name="Nagasato C."/>
            <person name="Napoli C.A."/>
            <person name="Nelson D.R."/>
            <person name="Nyvall-Collen P."/>
            <person name="Peters A.F."/>
            <person name="Pommier C."/>
            <person name="Potin P."/>
            <person name="Poulain J."/>
            <person name="Quesneville H."/>
            <person name="Read B."/>
            <person name="Rensing S.A."/>
            <person name="Ritter A."/>
            <person name="Rousvoal S."/>
            <person name="Samanta M."/>
            <person name="Samson G."/>
            <person name="Schroeder D.C."/>
            <person name="Segurens B."/>
            <person name="Strittmatter M."/>
            <person name="Tonon T."/>
            <person name="Tregear J.W."/>
            <person name="Valentin K."/>
            <person name="von Dassow P."/>
            <person name="Yamagishi T."/>
            <person name="Van de Peer Y."/>
            <person name="Wincker P."/>
        </authorList>
    </citation>
    <scope>NUCLEOTIDE SEQUENCE [LARGE SCALE GENOMIC DNA]</scope>
    <source>
        <strain evidence="3">Ec32 / CCAP1310/4</strain>
    </source>
</reference>
<name>D7FXB3_ECTSI</name>
<feature type="region of interest" description="Disordered" evidence="1">
    <location>
        <begin position="131"/>
        <end position="245"/>
    </location>
</feature>
<gene>
    <name evidence="2" type="ORF">Esi_0323_0035</name>
</gene>
<evidence type="ECO:0000313" key="3">
    <source>
        <dbReference type="Proteomes" id="UP000002630"/>
    </source>
</evidence>
<keyword evidence="3" id="KW-1185">Reference proteome</keyword>
<organism evidence="2 3">
    <name type="scientific">Ectocarpus siliculosus</name>
    <name type="common">Brown alga</name>
    <name type="synonym">Conferva siliculosa</name>
    <dbReference type="NCBI Taxonomy" id="2880"/>
    <lineage>
        <taxon>Eukaryota</taxon>
        <taxon>Sar</taxon>
        <taxon>Stramenopiles</taxon>
        <taxon>Ochrophyta</taxon>
        <taxon>PX clade</taxon>
        <taxon>Phaeophyceae</taxon>
        <taxon>Ectocarpales</taxon>
        <taxon>Ectocarpaceae</taxon>
        <taxon>Ectocarpus</taxon>
    </lineage>
</organism>
<feature type="compositionally biased region" description="Polar residues" evidence="1">
    <location>
        <begin position="180"/>
        <end position="192"/>
    </location>
</feature>
<dbReference type="EMBL" id="FN649728">
    <property type="protein sequence ID" value="CBJ32250.1"/>
    <property type="molecule type" value="Genomic_DNA"/>
</dbReference>
<dbReference type="Proteomes" id="UP000002630">
    <property type="component" value="Linkage Group LG03"/>
</dbReference>
<dbReference type="AlphaFoldDB" id="D7FXB3"/>
<feature type="compositionally biased region" description="Polar residues" evidence="1">
    <location>
        <begin position="152"/>
        <end position="162"/>
    </location>
</feature>
<feature type="region of interest" description="Disordered" evidence="1">
    <location>
        <begin position="78"/>
        <end position="108"/>
    </location>
</feature>
<feature type="compositionally biased region" description="Gly residues" evidence="1">
    <location>
        <begin position="231"/>
        <end position="245"/>
    </location>
</feature>